<accession>A0A1H0UAC2</accession>
<dbReference type="InterPro" id="IPR027417">
    <property type="entry name" value="P-loop_NTPase"/>
</dbReference>
<reference evidence="1 2" key="1">
    <citation type="submission" date="2016-10" db="EMBL/GenBank/DDBJ databases">
        <authorList>
            <person name="Varghese N."/>
            <person name="Submissions S."/>
        </authorList>
    </citation>
    <scope>NUCLEOTIDE SEQUENCE [LARGE SCALE GENOMIC DNA]</scope>
    <source>
        <strain evidence="1 2">CGMCC 1.6497</strain>
    </source>
</reference>
<comment type="caution">
    <text evidence="1">The sequence shown here is derived from an EMBL/GenBank/DDBJ whole genome shotgun (WGS) entry which is preliminary data.</text>
</comment>
<evidence type="ECO:0000313" key="1">
    <source>
        <dbReference type="EMBL" id="SDP63217.1"/>
    </source>
</evidence>
<dbReference type="Proteomes" id="UP000198795">
    <property type="component" value="Unassembled WGS sequence"/>
</dbReference>
<dbReference type="SUPFAM" id="SSF52540">
    <property type="entry name" value="P-loop containing nucleoside triphosphate hydrolases"/>
    <property type="match status" value="1"/>
</dbReference>
<proteinExistence type="predicted"/>
<dbReference type="EMBL" id="FNJC01000006">
    <property type="protein sequence ID" value="SDP63217.1"/>
    <property type="molecule type" value="Genomic_DNA"/>
</dbReference>
<protein>
    <recommendedName>
        <fullName evidence="3">Sulfotransferase domain-containing protein</fullName>
    </recommendedName>
</protein>
<sequence length="302" mass="33714">MKYLVHIGYPKAASTWLQTHVFSGVVPAICPLRNSGRKDRAYAKSGGELFYDRDAFGTFVNVFQFNSTGIRAQIESRTDECAPVTVLSNEGWCGHPFAGGVTGKAFAERIHAALPEATILIVVRNQPDMIVSIYLHFLTQEGGNLTLHEFIRPVKWVHRPSFALSHLSYMNLIHCYDGLFGRDRVVVVPFELIKRSPEAFVKPIFEAVDVPVPEALPTGAENARNIKHAVAINLIPRLNSGHPVVQSAFGAAAKFLPERFAKRRRAEMINYLQGELGDYYKASNRELQARMKCDLKSLGYLV</sequence>
<name>A0A1H0UAC2_9HYPH</name>
<gene>
    <name evidence="1" type="ORF">SAMN04488061_3551</name>
</gene>
<dbReference type="RefSeq" id="WP_090230689.1">
    <property type="nucleotide sequence ID" value="NZ_FNJC01000006.1"/>
</dbReference>
<evidence type="ECO:0000313" key="2">
    <source>
        <dbReference type="Proteomes" id="UP000198795"/>
    </source>
</evidence>
<dbReference type="Pfam" id="PF13469">
    <property type="entry name" value="Sulfotransfer_3"/>
    <property type="match status" value="1"/>
</dbReference>
<dbReference type="Gene3D" id="3.40.50.300">
    <property type="entry name" value="P-loop containing nucleotide triphosphate hydrolases"/>
    <property type="match status" value="1"/>
</dbReference>
<organism evidence="1 2">
    <name type="scientific">Filomicrobium insigne</name>
    <dbReference type="NCBI Taxonomy" id="418854"/>
    <lineage>
        <taxon>Bacteria</taxon>
        <taxon>Pseudomonadati</taxon>
        <taxon>Pseudomonadota</taxon>
        <taxon>Alphaproteobacteria</taxon>
        <taxon>Hyphomicrobiales</taxon>
        <taxon>Hyphomicrobiaceae</taxon>
        <taxon>Filomicrobium</taxon>
    </lineage>
</organism>
<keyword evidence="2" id="KW-1185">Reference proteome</keyword>
<evidence type="ECO:0008006" key="3">
    <source>
        <dbReference type="Google" id="ProtNLM"/>
    </source>
</evidence>